<evidence type="ECO:0000313" key="3">
    <source>
        <dbReference type="Proteomes" id="UP001283361"/>
    </source>
</evidence>
<dbReference type="AlphaFoldDB" id="A0AAE1E829"/>
<organism evidence="2 3">
    <name type="scientific">Elysia crispata</name>
    <name type="common">lettuce slug</name>
    <dbReference type="NCBI Taxonomy" id="231223"/>
    <lineage>
        <taxon>Eukaryota</taxon>
        <taxon>Metazoa</taxon>
        <taxon>Spiralia</taxon>
        <taxon>Lophotrochozoa</taxon>
        <taxon>Mollusca</taxon>
        <taxon>Gastropoda</taxon>
        <taxon>Heterobranchia</taxon>
        <taxon>Euthyneura</taxon>
        <taxon>Panpulmonata</taxon>
        <taxon>Sacoglossa</taxon>
        <taxon>Placobranchoidea</taxon>
        <taxon>Plakobranchidae</taxon>
        <taxon>Elysia</taxon>
    </lineage>
</organism>
<reference evidence="2" key="1">
    <citation type="journal article" date="2023" name="G3 (Bethesda)">
        <title>A reference genome for the long-term kleptoplast-retaining sea slug Elysia crispata morphotype clarki.</title>
        <authorList>
            <person name="Eastman K.E."/>
            <person name="Pendleton A.L."/>
            <person name="Shaikh M.A."/>
            <person name="Suttiyut T."/>
            <person name="Ogas R."/>
            <person name="Tomko P."/>
            <person name="Gavelis G."/>
            <person name="Widhalm J.R."/>
            <person name="Wisecaver J.H."/>
        </authorList>
    </citation>
    <scope>NUCLEOTIDE SEQUENCE</scope>
    <source>
        <strain evidence="2">ECLA1</strain>
    </source>
</reference>
<feature type="region of interest" description="Disordered" evidence="1">
    <location>
        <begin position="1"/>
        <end position="67"/>
    </location>
</feature>
<feature type="compositionally biased region" description="Pro residues" evidence="1">
    <location>
        <begin position="41"/>
        <end position="51"/>
    </location>
</feature>
<evidence type="ECO:0000313" key="2">
    <source>
        <dbReference type="EMBL" id="KAK3796363.1"/>
    </source>
</evidence>
<proteinExistence type="predicted"/>
<sequence>MAVTFRSPLKLRSSAQEDRANLPGNQSSRSVPLQLFLASPSPSPSPEPHPSPRYGRGIPGLTLTSLS</sequence>
<keyword evidence="3" id="KW-1185">Reference proteome</keyword>
<name>A0AAE1E829_9GAST</name>
<gene>
    <name evidence="2" type="ORF">RRG08_026620</name>
</gene>
<comment type="caution">
    <text evidence="2">The sequence shown here is derived from an EMBL/GenBank/DDBJ whole genome shotgun (WGS) entry which is preliminary data.</text>
</comment>
<dbReference type="Proteomes" id="UP001283361">
    <property type="component" value="Unassembled WGS sequence"/>
</dbReference>
<accession>A0AAE1E829</accession>
<dbReference type="EMBL" id="JAWDGP010000883">
    <property type="protein sequence ID" value="KAK3796363.1"/>
    <property type="molecule type" value="Genomic_DNA"/>
</dbReference>
<protein>
    <submittedName>
        <fullName evidence="2">Uncharacterized protein</fullName>
    </submittedName>
</protein>
<evidence type="ECO:0000256" key="1">
    <source>
        <dbReference type="SAM" id="MobiDB-lite"/>
    </source>
</evidence>